<evidence type="ECO:0000259" key="3">
    <source>
        <dbReference type="Pfam" id="PF07261"/>
    </source>
</evidence>
<dbReference type="Proteomes" id="UP000789845">
    <property type="component" value="Unassembled WGS sequence"/>
</dbReference>
<evidence type="ECO:0000313" key="4">
    <source>
        <dbReference type="EMBL" id="CAG9608022.1"/>
    </source>
</evidence>
<dbReference type="InterPro" id="IPR034829">
    <property type="entry name" value="DnaD-like_sf"/>
</dbReference>
<dbReference type="PANTHER" id="PTHR37293">
    <property type="entry name" value="PHAGE REPLICATION PROTEIN-RELATED"/>
    <property type="match status" value="1"/>
</dbReference>
<dbReference type="InterPro" id="IPR006343">
    <property type="entry name" value="DnaB/C_C"/>
</dbReference>
<dbReference type="NCBIfam" id="TIGR01446">
    <property type="entry name" value="DnaD_dom"/>
    <property type="match status" value="1"/>
</dbReference>
<organism evidence="4 5">
    <name type="scientific">Pseudoneobacillus rhizosphaerae</name>
    <dbReference type="NCBI Taxonomy" id="2880968"/>
    <lineage>
        <taxon>Bacteria</taxon>
        <taxon>Bacillati</taxon>
        <taxon>Bacillota</taxon>
        <taxon>Bacilli</taxon>
        <taxon>Bacillales</taxon>
        <taxon>Bacillaceae</taxon>
        <taxon>Pseudoneobacillus</taxon>
    </lineage>
</organism>
<reference evidence="4" key="1">
    <citation type="submission" date="2021-10" db="EMBL/GenBank/DDBJ databases">
        <authorList>
            <person name="Criscuolo A."/>
        </authorList>
    </citation>
    <scope>NUCLEOTIDE SEQUENCE</scope>
    <source>
        <strain evidence="4">CIP111885</strain>
    </source>
</reference>
<dbReference type="PANTHER" id="PTHR37293:SF5">
    <property type="entry name" value="DNA REPLICATION PROTEIN"/>
    <property type="match status" value="1"/>
</dbReference>
<feature type="compositionally biased region" description="Acidic residues" evidence="2">
    <location>
        <begin position="137"/>
        <end position="154"/>
    </location>
</feature>
<keyword evidence="5" id="KW-1185">Reference proteome</keyword>
<dbReference type="Gene3D" id="1.10.10.630">
    <property type="entry name" value="DnaD domain-like"/>
    <property type="match status" value="1"/>
</dbReference>
<dbReference type="InterPro" id="IPR053162">
    <property type="entry name" value="DnaD"/>
</dbReference>
<evidence type="ECO:0000256" key="1">
    <source>
        <dbReference type="ARBA" id="ARBA00093462"/>
    </source>
</evidence>
<dbReference type="Pfam" id="PF07261">
    <property type="entry name" value="DnaB_2"/>
    <property type="match status" value="1"/>
</dbReference>
<gene>
    <name evidence="4" type="ORF">NEOCIP111885_01714</name>
</gene>
<feature type="region of interest" description="Disordered" evidence="2">
    <location>
        <begin position="137"/>
        <end position="160"/>
    </location>
</feature>
<feature type="region of interest" description="Disordered" evidence="2">
    <location>
        <begin position="238"/>
        <end position="265"/>
    </location>
</feature>
<evidence type="ECO:0000313" key="5">
    <source>
        <dbReference type="Proteomes" id="UP000789845"/>
    </source>
</evidence>
<dbReference type="SUPFAM" id="SSF158499">
    <property type="entry name" value="DnaD domain-like"/>
    <property type="match status" value="1"/>
</dbReference>
<dbReference type="AlphaFoldDB" id="A0A9C7LAH2"/>
<protein>
    <recommendedName>
        <fullName evidence="3">DnaB/C C-terminal domain-containing protein</fullName>
    </recommendedName>
</protein>
<sequence length="265" mass="31475">MAKYRQVHVDFWQDGFVLDLTPEEKYFYIYLMTNSKTSQCGIYELPKRIIETETGYNRETIDKLLSRFIEYGKIRYDDKTKEIMLVNWIRYNAIKSSTVISCMKKELKSIKNKGFIRELITLCIRYGYPISTLSIDQGEEEEQEEEREQEEEQEKEQQENMSIADVSDFYQQNFGMINPFMSETLITWVNDLNCELVLEAMKRALVQGKPWKYANSILKEWAKKGVRTIKDVQALDEEFRRKREGQANSNSSNKTKSESEYDYDF</sequence>
<evidence type="ECO:0000256" key="2">
    <source>
        <dbReference type="SAM" id="MobiDB-lite"/>
    </source>
</evidence>
<accession>A0A9C7LAH2</accession>
<proteinExistence type="inferred from homology"/>
<comment type="similarity">
    <text evidence="1">Belongs to the DnaB/DnaD family.</text>
</comment>
<dbReference type="EMBL" id="CAKJTG010000008">
    <property type="protein sequence ID" value="CAG9608022.1"/>
    <property type="molecule type" value="Genomic_DNA"/>
</dbReference>
<comment type="caution">
    <text evidence="4">The sequence shown here is derived from an EMBL/GenBank/DDBJ whole genome shotgun (WGS) entry which is preliminary data.</text>
</comment>
<name>A0A9C7LAH2_9BACI</name>
<feature type="domain" description="DnaB/C C-terminal" evidence="3">
    <location>
        <begin position="168"/>
        <end position="234"/>
    </location>
</feature>
<dbReference type="RefSeq" id="WP_230496276.1">
    <property type="nucleotide sequence ID" value="NZ_CAKJTG010000008.1"/>
</dbReference>